<accession>A0A1I2DX69</accession>
<feature type="active site" description="Proton donor/acceptor" evidence="4">
    <location>
        <position position="173"/>
    </location>
</feature>
<dbReference type="Proteomes" id="UP000198598">
    <property type="component" value="Unassembled WGS sequence"/>
</dbReference>
<dbReference type="SUPFAM" id="SSF51569">
    <property type="entry name" value="Aldolase"/>
    <property type="match status" value="1"/>
</dbReference>
<dbReference type="AlphaFoldDB" id="A0A1I2DX69"/>
<dbReference type="PANTHER" id="PTHR12128">
    <property type="entry name" value="DIHYDRODIPICOLINATE SYNTHASE"/>
    <property type="match status" value="1"/>
</dbReference>
<evidence type="ECO:0000313" key="6">
    <source>
        <dbReference type="EMBL" id="SFE84823.1"/>
    </source>
</evidence>
<protein>
    <submittedName>
        <fullName evidence="6">4-hydroxy-tetrahydrodipicolinate synthase</fullName>
    </submittedName>
</protein>
<dbReference type="PANTHER" id="PTHR12128:SF66">
    <property type="entry name" value="4-HYDROXY-2-OXOGLUTARATE ALDOLASE, MITOCHONDRIAL"/>
    <property type="match status" value="1"/>
</dbReference>
<organism evidence="6 7">
    <name type="scientific">Spirosoma endophyticum</name>
    <dbReference type="NCBI Taxonomy" id="662367"/>
    <lineage>
        <taxon>Bacteria</taxon>
        <taxon>Pseudomonadati</taxon>
        <taxon>Bacteroidota</taxon>
        <taxon>Cytophagia</taxon>
        <taxon>Cytophagales</taxon>
        <taxon>Cytophagaceae</taxon>
        <taxon>Spirosoma</taxon>
    </lineage>
</organism>
<reference evidence="6 7" key="1">
    <citation type="submission" date="2016-10" db="EMBL/GenBank/DDBJ databases">
        <authorList>
            <person name="de Groot N.N."/>
        </authorList>
    </citation>
    <scope>NUCLEOTIDE SEQUENCE [LARGE SCALE GENOMIC DNA]</scope>
    <source>
        <strain evidence="6 7">DSM 26130</strain>
    </source>
</reference>
<gene>
    <name evidence="6" type="ORF">SAMN05216167_12097</name>
</gene>
<keyword evidence="2 3" id="KW-0456">Lyase</keyword>
<evidence type="ECO:0000256" key="5">
    <source>
        <dbReference type="PIRSR" id="PIRSR001365-2"/>
    </source>
</evidence>
<name>A0A1I2DX69_9BACT</name>
<dbReference type="STRING" id="662367.SAMN05216167_12097"/>
<feature type="active site" description="Schiff-base intermediate with substrate" evidence="4">
    <location>
        <position position="201"/>
    </location>
</feature>
<dbReference type="Pfam" id="PF00701">
    <property type="entry name" value="DHDPS"/>
    <property type="match status" value="1"/>
</dbReference>
<dbReference type="GO" id="GO:0005829">
    <property type="term" value="C:cytosol"/>
    <property type="evidence" value="ECO:0007669"/>
    <property type="project" value="TreeGrafter"/>
</dbReference>
<feature type="binding site" evidence="5">
    <location>
        <position position="85"/>
    </location>
    <ligand>
        <name>pyruvate</name>
        <dbReference type="ChEBI" id="CHEBI:15361"/>
    </ligand>
</feature>
<evidence type="ECO:0000256" key="2">
    <source>
        <dbReference type="ARBA" id="ARBA00023239"/>
    </source>
</evidence>
<dbReference type="GO" id="GO:0008840">
    <property type="term" value="F:4-hydroxy-tetrahydrodipicolinate synthase activity"/>
    <property type="evidence" value="ECO:0007669"/>
    <property type="project" value="TreeGrafter"/>
</dbReference>
<dbReference type="PIRSF" id="PIRSF001365">
    <property type="entry name" value="DHDPS"/>
    <property type="match status" value="1"/>
</dbReference>
<dbReference type="InterPro" id="IPR002220">
    <property type="entry name" value="DapA-like"/>
</dbReference>
<dbReference type="Gene3D" id="3.20.20.70">
    <property type="entry name" value="Aldolase class I"/>
    <property type="match status" value="1"/>
</dbReference>
<comment type="similarity">
    <text evidence="1 3">Belongs to the DapA family.</text>
</comment>
<sequence length="338" mass="36658">MPLSCKIWVLRCAKKKGAIYKTTGPGYFSPGLNECLMNHVPFHGVIAYPITPFDRAGKVDVNLFKSLVERLVVSGSHGIAPLGSTGVLPYLTDEEKEAVTEATIQQVNGRVPILVGVSNLTTERTIYHARFAERSGATAVMIIPMSYWRLTDDEIVAHYDAVAGALSIPIMAYNNPATGGVDMSPALLKRLLQISNVTMIKESTGDVQRMHVLRRQLGEEVAFFNGANPLALAALAAGARGWCTAAPNLIPELTIELYDAFRAGRWNAAQETFYQQFDLLQFIVQKGLPRAIQAGLELLGVNGGELRAPLTKLTIGEKAQLNAILRASSSIQRQASLA</sequence>
<evidence type="ECO:0000256" key="4">
    <source>
        <dbReference type="PIRSR" id="PIRSR001365-1"/>
    </source>
</evidence>
<proteinExistence type="inferred from homology"/>
<dbReference type="InterPro" id="IPR013785">
    <property type="entry name" value="Aldolase_TIM"/>
</dbReference>
<dbReference type="CDD" id="cd00408">
    <property type="entry name" value="DHDPS-like"/>
    <property type="match status" value="1"/>
</dbReference>
<evidence type="ECO:0000256" key="1">
    <source>
        <dbReference type="ARBA" id="ARBA00007592"/>
    </source>
</evidence>
<dbReference type="SMART" id="SM01130">
    <property type="entry name" value="DHDPS"/>
    <property type="match status" value="1"/>
</dbReference>
<evidence type="ECO:0000256" key="3">
    <source>
        <dbReference type="PIRNR" id="PIRNR001365"/>
    </source>
</evidence>
<dbReference type="PRINTS" id="PR00146">
    <property type="entry name" value="DHPICSNTHASE"/>
</dbReference>
<dbReference type="EMBL" id="FOLQ01000020">
    <property type="protein sequence ID" value="SFE84823.1"/>
    <property type="molecule type" value="Genomic_DNA"/>
</dbReference>
<keyword evidence="7" id="KW-1185">Reference proteome</keyword>
<evidence type="ECO:0000313" key="7">
    <source>
        <dbReference type="Proteomes" id="UP000198598"/>
    </source>
</evidence>